<dbReference type="GO" id="GO:0016020">
    <property type="term" value="C:membrane"/>
    <property type="evidence" value="ECO:0007669"/>
    <property type="project" value="UniProtKB-SubCell"/>
</dbReference>
<name>A0A6M4H556_9PROT</name>
<keyword evidence="3 6" id="KW-0812">Transmembrane</keyword>
<dbReference type="KEGG" id="upl:DSM104440_01546"/>
<organism evidence="8 9">
    <name type="scientific">Usitatibacter palustris</name>
    <dbReference type="NCBI Taxonomy" id="2732487"/>
    <lineage>
        <taxon>Bacteria</taxon>
        <taxon>Pseudomonadati</taxon>
        <taxon>Pseudomonadota</taxon>
        <taxon>Betaproteobacteria</taxon>
        <taxon>Nitrosomonadales</taxon>
        <taxon>Usitatibacteraceae</taxon>
        <taxon>Usitatibacter</taxon>
    </lineage>
</organism>
<evidence type="ECO:0000256" key="3">
    <source>
        <dbReference type="ARBA" id="ARBA00022692"/>
    </source>
</evidence>
<comment type="subcellular location">
    <subcellularLocation>
        <location evidence="1">Membrane</location>
        <topology evidence="1">Multi-pass membrane protein</topology>
    </subcellularLocation>
</comment>
<dbReference type="SUPFAM" id="SSF103481">
    <property type="entry name" value="Multidrug resistance efflux transporter EmrE"/>
    <property type="match status" value="1"/>
</dbReference>
<evidence type="ECO:0000313" key="9">
    <source>
        <dbReference type="Proteomes" id="UP000503096"/>
    </source>
</evidence>
<sequence>MIALGAIVLWAALAAIALQLAAVPPFLLTGIALLIGSLVGARALVRRPPPWPALALGVYGLFGFHFFLFLALRHAPPVEANLVNYLWPLLIVVLAPVMVPGIAWSARHAFAALMGFIGAAVLITANPSTGSGSWFGYAFAMASALIWSTYSLMTRRFSAFPTSYVAWFCLASGAAALACHFAFETRYVPTAQDWPWLIALGVGPMGIAFYLWDRALKRGDPRVIGTLAYLTPLLSTLLLVALGAGRFTWATLAAIILILGGAFLGSRTPKEAA</sequence>
<feature type="transmembrane region" description="Helical" evidence="6">
    <location>
        <begin position="247"/>
        <end position="265"/>
    </location>
</feature>
<feature type="transmembrane region" description="Helical" evidence="6">
    <location>
        <begin position="164"/>
        <end position="183"/>
    </location>
</feature>
<dbReference type="PANTHER" id="PTHR32322">
    <property type="entry name" value="INNER MEMBRANE TRANSPORTER"/>
    <property type="match status" value="1"/>
</dbReference>
<dbReference type="PANTHER" id="PTHR32322:SF2">
    <property type="entry name" value="EAMA DOMAIN-CONTAINING PROTEIN"/>
    <property type="match status" value="1"/>
</dbReference>
<evidence type="ECO:0000256" key="1">
    <source>
        <dbReference type="ARBA" id="ARBA00004141"/>
    </source>
</evidence>
<evidence type="ECO:0000259" key="7">
    <source>
        <dbReference type="Pfam" id="PF00892"/>
    </source>
</evidence>
<keyword evidence="4 6" id="KW-1133">Transmembrane helix</keyword>
<dbReference type="Pfam" id="PF00892">
    <property type="entry name" value="EamA"/>
    <property type="match status" value="1"/>
</dbReference>
<evidence type="ECO:0000256" key="6">
    <source>
        <dbReference type="SAM" id="Phobius"/>
    </source>
</evidence>
<feature type="transmembrane region" description="Helical" evidence="6">
    <location>
        <begin position="85"/>
        <end position="103"/>
    </location>
</feature>
<gene>
    <name evidence="8" type="ORF">DSM104440_01546</name>
</gene>
<dbReference type="InterPro" id="IPR000620">
    <property type="entry name" value="EamA_dom"/>
</dbReference>
<dbReference type="EMBL" id="CP053073">
    <property type="protein sequence ID" value="QJR14736.1"/>
    <property type="molecule type" value="Genomic_DNA"/>
</dbReference>
<proteinExistence type="inferred from homology"/>
<keyword evidence="9" id="KW-1185">Reference proteome</keyword>
<feature type="transmembrane region" description="Helical" evidence="6">
    <location>
        <begin position="224"/>
        <end position="241"/>
    </location>
</feature>
<feature type="domain" description="EamA" evidence="7">
    <location>
        <begin position="135"/>
        <end position="264"/>
    </location>
</feature>
<dbReference type="InterPro" id="IPR037185">
    <property type="entry name" value="EmrE-like"/>
</dbReference>
<dbReference type="Proteomes" id="UP000503096">
    <property type="component" value="Chromosome"/>
</dbReference>
<dbReference type="AlphaFoldDB" id="A0A6M4H556"/>
<dbReference type="FunCoup" id="A0A6M4H556">
    <property type="interactions" value="4"/>
</dbReference>
<feature type="transmembrane region" description="Helical" evidence="6">
    <location>
        <begin position="110"/>
        <end position="128"/>
    </location>
</feature>
<evidence type="ECO:0000256" key="4">
    <source>
        <dbReference type="ARBA" id="ARBA00022989"/>
    </source>
</evidence>
<feature type="transmembrane region" description="Helical" evidence="6">
    <location>
        <begin position="195"/>
        <end position="212"/>
    </location>
</feature>
<dbReference type="RefSeq" id="WP_171161463.1">
    <property type="nucleotide sequence ID" value="NZ_CP053073.1"/>
</dbReference>
<feature type="transmembrane region" description="Helical" evidence="6">
    <location>
        <begin position="52"/>
        <end position="73"/>
    </location>
</feature>
<reference evidence="8 9" key="1">
    <citation type="submission" date="2020-04" db="EMBL/GenBank/DDBJ databases">
        <title>Usitatibacter rugosus gen. nov., sp. nov. and Usitatibacter palustris sp. nov., novel members of Usitatibacteraceae fam. nov. within the order Nitrosomonadales isolated from soil.</title>
        <authorList>
            <person name="Huber K.J."/>
            <person name="Neumann-Schaal M."/>
            <person name="Geppert A."/>
            <person name="Luckner M."/>
            <person name="Wanner G."/>
            <person name="Overmann J."/>
        </authorList>
    </citation>
    <scope>NUCLEOTIDE SEQUENCE [LARGE SCALE GENOMIC DNA]</scope>
    <source>
        <strain evidence="8 9">Swamp67</strain>
    </source>
</reference>
<comment type="similarity">
    <text evidence="2">Belongs to the EamA transporter family.</text>
</comment>
<protein>
    <recommendedName>
        <fullName evidence="7">EamA domain-containing protein</fullName>
    </recommendedName>
</protein>
<evidence type="ECO:0000256" key="2">
    <source>
        <dbReference type="ARBA" id="ARBA00007362"/>
    </source>
</evidence>
<dbReference type="InParanoid" id="A0A6M4H556"/>
<dbReference type="InterPro" id="IPR050638">
    <property type="entry name" value="AA-Vitamin_Transporters"/>
</dbReference>
<accession>A0A6M4H556</accession>
<keyword evidence="5 6" id="KW-0472">Membrane</keyword>
<evidence type="ECO:0000313" key="8">
    <source>
        <dbReference type="EMBL" id="QJR14736.1"/>
    </source>
</evidence>
<evidence type="ECO:0000256" key="5">
    <source>
        <dbReference type="ARBA" id="ARBA00023136"/>
    </source>
</evidence>